<feature type="chain" id="PRO_5039561400" evidence="1">
    <location>
        <begin position="29"/>
        <end position="449"/>
    </location>
</feature>
<dbReference type="PANTHER" id="PTHR43649">
    <property type="entry name" value="ARABINOSE-BINDING PROTEIN-RELATED"/>
    <property type="match status" value="1"/>
</dbReference>
<proteinExistence type="predicted"/>
<dbReference type="EMBL" id="JYJB01000008">
    <property type="protein sequence ID" value="KJL47978.1"/>
    <property type="molecule type" value="Genomic_DNA"/>
</dbReference>
<dbReference type="Gene3D" id="3.40.190.10">
    <property type="entry name" value="Periplasmic binding protein-like II"/>
    <property type="match status" value="2"/>
</dbReference>
<keyword evidence="3" id="KW-1185">Reference proteome</keyword>
<dbReference type="AlphaFoldDB" id="A0A0M2HU37"/>
<accession>A0A0M2HU37</accession>
<organism evidence="2 3">
    <name type="scientific">Microbacterium hydrocarbonoxydans</name>
    <dbReference type="NCBI Taxonomy" id="273678"/>
    <lineage>
        <taxon>Bacteria</taxon>
        <taxon>Bacillati</taxon>
        <taxon>Actinomycetota</taxon>
        <taxon>Actinomycetes</taxon>
        <taxon>Micrococcales</taxon>
        <taxon>Microbacteriaceae</taxon>
        <taxon>Microbacterium</taxon>
    </lineage>
</organism>
<comment type="caution">
    <text evidence="2">The sequence shown here is derived from an EMBL/GenBank/DDBJ whole genome shotgun (WGS) entry which is preliminary data.</text>
</comment>
<evidence type="ECO:0000256" key="1">
    <source>
        <dbReference type="SAM" id="SignalP"/>
    </source>
</evidence>
<dbReference type="RefSeq" id="WP_045257240.1">
    <property type="nucleotide sequence ID" value="NZ_JYJB01000008.1"/>
</dbReference>
<dbReference type="OrthoDB" id="358201at2"/>
<feature type="signal peptide" evidence="1">
    <location>
        <begin position="1"/>
        <end position="28"/>
    </location>
</feature>
<sequence length="449" mass="48127">MHHAPTRTARSRLLLITAGIAASAIALAGCSGSGGGESDASGDKTTIRFLYATGDETWNSVVDEVVSAFNAQSDTTEVKLDPLPAGSDYATALKTVDATGNWPAVVDMRDTLTYVNAGKLAGIPEEVTDLLEPDAYAAAEDGKVYTVPYSALNGELGMNIIYNKDYFEEHDLEVPETYDDFIDLLKAIKDNGDVPLATAAAEVWPSDQLWKQLAAPVFAEYSDKGGFWNAAAAGDASMEDLKAPLEELKSIVDQYVLPGWQSTADAQTTTLLVNDQAVMATSSAGLGRLMDINKVDPDFNAGLFIVPDEDGKINVLKNSVVGDTAGGLAISAQAADDKDEYASAVEFLKYFYSVDAANLMEKNGWISPNILKSDDVKRNDSIPGAEDFFGLLENPNLVWYENAPSFSTFSSVNTFFRQSRIEMQDGQTTIDETIAKVQAELEAQVAAAG</sequence>
<evidence type="ECO:0000313" key="3">
    <source>
        <dbReference type="Proteomes" id="UP000033900"/>
    </source>
</evidence>
<protein>
    <submittedName>
        <fullName evidence="2">Multiple sugar-binding protein</fullName>
    </submittedName>
</protein>
<gene>
    <name evidence="2" type="primary">msmE_4</name>
    <name evidence="2" type="ORF">RS84_01607</name>
</gene>
<dbReference type="PROSITE" id="PS51257">
    <property type="entry name" value="PROKAR_LIPOPROTEIN"/>
    <property type="match status" value="1"/>
</dbReference>
<keyword evidence="1" id="KW-0732">Signal</keyword>
<dbReference type="PATRIC" id="fig|273678.4.peg.1606"/>
<evidence type="ECO:0000313" key="2">
    <source>
        <dbReference type="EMBL" id="KJL47978.1"/>
    </source>
</evidence>
<dbReference type="PANTHER" id="PTHR43649:SF12">
    <property type="entry name" value="DIACETYLCHITOBIOSE BINDING PROTEIN DASA"/>
    <property type="match status" value="1"/>
</dbReference>
<dbReference type="SUPFAM" id="SSF53850">
    <property type="entry name" value="Periplasmic binding protein-like II"/>
    <property type="match status" value="1"/>
</dbReference>
<dbReference type="STRING" id="273678.RS84_01607"/>
<name>A0A0M2HU37_9MICO</name>
<dbReference type="InterPro" id="IPR050490">
    <property type="entry name" value="Bact_solute-bd_prot1"/>
</dbReference>
<dbReference type="Proteomes" id="UP000033900">
    <property type="component" value="Unassembled WGS sequence"/>
</dbReference>
<reference evidence="2 3" key="1">
    <citation type="submission" date="2015-02" db="EMBL/GenBank/DDBJ databases">
        <title>Draft genome sequences of ten Microbacterium spp. with emphasis on heavy metal contaminated environments.</title>
        <authorList>
            <person name="Corretto E."/>
        </authorList>
    </citation>
    <scope>NUCLEOTIDE SEQUENCE [LARGE SCALE GENOMIC DNA]</scope>
    <source>
        <strain evidence="2 3">SA35</strain>
    </source>
</reference>